<proteinExistence type="predicted"/>
<name>A0A6J5KHI1_9CAUD</name>
<evidence type="ECO:0000313" key="2">
    <source>
        <dbReference type="EMBL" id="CAB4120975.1"/>
    </source>
</evidence>
<organism evidence="2">
    <name type="scientific">uncultured Caudovirales phage</name>
    <dbReference type="NCBI Taxonomy" id="2100421"/>
    <lineage>
        <taxon>Viruses</taxon>
        <taxon>Duplodnaviria</taxon>
        <taxon>Heunggongvirae</taxon>
        <taxon>Uroviricota</taxon>
        <taxon>Caudoviricetes</taxon>
        <taxon>Peduoviridae</taxon>
        <taxon>Maltschvirus</taxon>
        <taxon>Maltschvirus maltsch</taxon>
    </lineage>
</organism>
<feature type="coiled-coil region" evidence="1">
    <location>
        <begin position="597"/>
        <end position="624"/>
    </location>
</feature>
<accession>A0A6J5KHI1</accession>
<protein>
    <submittedName>
        <fullName evidence="2">Uncharacterized protein</fullName>
    </submittedName>
</protein>
<reference evidence="2" key="1">
    <citation type="submission" date="2020-04" db="EMBL/GenBank/DDBJ databases">
        <authorList>
            <person name="Chiriac C."/>
            <person name="Salcher M."/>
            <person name="Ghai R."/>
            <person name="Kavagutti S V."/>
        </authorList>
    </citation>
    <scope>NUCLEOTIDE SEQUENCE</scope>
</reference>
<gene>
    <name evidence="2" type="ORF">UFOVP1_62</name>
</gene>
<dbReference type="EMBL" id="LR796139">
    <property type="protein sequence ID" value="CAB4120975.1"/>
    <property type="molecule type" value="Genomic_DNA"/>
</dbReference>
<sequence length="709" mass="80296">MKDKELDNETYLSLDELKSSKNIADLLEESDLYDIGTQVVNGYEIDEVSRADWKDLIEKAMKIYDQSIEKKDSPWPNASNVKYPLIAEASITYAARTIPEIIQNDRLVKTMVIGNDPDGSQMLRGERVSKYLNYQLLYESPDWEEGLDQSLQMLPVLGTVFKKTYFSTTEDRVVSELCVPDKICVNYATKSLDSARRITHILTMYENDIIERQRSGLFCEDINIDYLRPTVISDDGKNNVDPTDSDYPIDLLEQHCWIDLDGDGYKEPYIVTAHRESKKILRIVNRFDEVELNDKDEVKRITAVHYFTDYHFIRSADGGFYSLGFGALLYPLNAAINTLINQLIDAGTLSNTQGGFLGRGLRIKNGEFQIKMGEWKVLDAASGTDISKNIVPIPVREPSDTLFKLLDLLMKVGQELSSTTDVLKGQQPAQNVAQGTISTLVDQGTKVFVAINKRFYRGLQKELRKVYKLNYKHLKNKHYREILQDPLADKKKDFELKTLDVYPVADPALSSDSQRFSRAAVLQQLQSVDKRAADYYMMKDVMHLEDTQIKQLQPPPKPQPPPPDQQKIMMEIKKMEAEMEQMHVVGAAKSAAMTLEAENTRASIANIQQQIKESNARIQESTARVTKMMQDSAHTGAKVQIAATKMTNQEGLKKADFDLKVEQAKATTMLNAQDLALDHQRVQIDAVKAGLDAAKLRLQAEDIKNDKSK</sequence>
<keyword evidence="1" id="KW-0175">Coiled coil</keyword>
<evidence type="ECO:0000256" key="1">
    <source>
        <dbReference type="SAM" id="Coils"/>
    </source>
</evidence>